<dbReference type="Pfam" id="PF14516">
    <property type="entry name" value="AAA_35"/>
    <property type="match status" value="1"/>
</dbReference>
<evidence type="ECO:0000256" key="2">
    <source>
        <dbReference type="SAM" id="MobiDB-lite"/>
    </source>
</evidence>
<keyword evidence="4" id="KW-1185">Reference proteome</keyword>
<proteinExistence type="predicted"/>
<dbReference type="InterPro" id="IPR015943">
    <property type="entry name" value="WD40/YVTN_repeat-like_dom_sf"/>
</dbReference>
<keyword evidence="1" id="KW-0175">Coiled coil</keyword>
<dbReference type="SUPFAM" id="SSF50978">
    <property type="entry name" value="WD40 repeat-like"/>
    <property type="match status" value="2"/>
</dbReference>
<accession>A0A7W9W6Y9</accession>
<dbReference type="InterPro" id="IPR027417">
    <property type="entry name" value="P-loop_NTPase"/>
</dbReference>
<dbReference type="SMART" id="SM00320">
    <property type="entry name" value="WD40"/>
    <property type="match status" value="7"/>
</dbReference>
<organism evidence="3 4">
    <name type="scientific">Armatimonas rosea</name>
    <dbReference type="NCBI Taxonomy" id="685828"/>
    <lineage>
        <taxon>Bacteria</taxon>
        <taxon>Bacillati</taxon>
        <taxon>Armatimonadota</taxon>
        <taxon>Armatimonadia</taxon>
        <taxon>Armatimonadales</taxon>
        <taxon>Armatimonadaceae</taxon>
        <taxon>Armatimonas</taxon>
    </lineage>
</organism>
<gene>
    <name evidence="3" type="ORF">HNQ39_002356</name>
</gene>
<dbReference type="SUPFAM" id="SSF52540">
    <property type="entry name" value="P-loop containing nucleoside triphosphate hydrolases"/>
    <property type="match status" value="1"/>
</dbReference>
<dbReference type="Gene3D" id="3.40.50.300">
    <property type="entry name" value="P-loop containing nucleotide triphosphate hydrolases"/>
    <property type="match status" value="1"/>
</dbReference>
<evidence type="ECO:0000256" key="1">
    <source>
        <dbReference type="SAM" id="Coils"/>
    </source>
</evidence>
<evidence type="ECO:0000313" key="4">
    <source>
        <dbReference type="Proteomes" id="UP000520814"/>
    </source>
</evidence>
<feature type="region of interest" description="Disordered" evidence="2">
    <location>
        <begin position="406"/>
        <end position="427"/>
    </location>
</feature>
<sequence length="1029" mass="111782">MAPFFVTGGTLSADARSYIARSADSELLEALQGGAFCYVLNTRQVGKSSLMIRTAHALRERGVTSVVLDITAGGFNLTPDAWYDGLLLQLAEQLARFLKRPELEETLETAFAARSQLGAAQRFFHVLEQVALPAAGERGLTVFVDEIDAVRLLPFSVDEFFVGIRALYNRRAERAELARLTFCLVGVATPNQLIANPLVSPFNIGKKITLTDFTLTDAAPLAASLPGGSTALARVLHWTGGHPYLTQRLCARLLETGGSVDEAVTSLFFTHAARESDDNLAFVATRLLRGEDDRAALLELYGKVRGGQRVADDPTSPLCDTLHLAGIVRSQPEGTLAVRNRIYAHVFDLVWVRENLPDGELRRQRAAFRRGALRTGALAGGVLAAMGGLTAWALLSARRADEAAQRADREAGSALRAQKTSEQNRTLAQKNQARAERLAQERARALAEKEQALREKEAALQAKESALKDREAALVAEKTARGRADRATVAAQTNLGRVELALALRALGNAETEAAAEHLTAALQQGRLSPEQAQLAQFCQQTITACAPRLRRKIVCRGTPSTALYSSDGSKLAVGTENGWVQVFESVTGKPLSPAYFHGAGVTALAFLSGNRLASGGNDSRIHLWGKGAPTRALVHTVQHAPILDLAPSREGTKLISSGQGGCVVWDTRTGNEISRVWDDDMGGRWTAEKSTKIPYAHVARFSNPQETELAFGAYGYVCNIARVATGQMTRAFSTAQNKAAGPDWAYQFVPTPTPGVIAVIGHYTDGTGNACLYNLETGRAVSPLMVTTNPITRCGSFSPDGKTLAVGDEAGSLLLWEPRSGRPADGPYSLFPPQHFVQQVAWLPDSDRVLAQTLGDPVVLWSKTERRIVTARFRNSRSFTLSPTQPQVAILGTSSTLSLWSIPPRNPSPVLRVHSTNNGLRDEQVAKDSYTWLGWLDSPLESSVVLDLETRRVLQSSRLSLSWSPEGRYVAIHDTSCAEVWDTKLQTRVWRTIVQASPSARVRWEKDQASFIRENGLTEKIPLTQPPK</sequence>
<dbReference type="EMBL" id="JACHGW010000002">
    <property type="protein sequence ID" value="MBB6050565.1"/>
    <property type="molecule type" value="Genomic_DNA"/>
</dbReference>
<feature type="compositionally biased region" description="Polar residues" evidence="2">
    <location>
        <begin position="418"/>
        <end position="427"/>
    </location>
</feature>
<comment type="caution">
    <text evidence="3">The sequence shown here is derived from an EMBL/GenBank/DDBJ whole genome shotgun (WGS) entry which is preliminary data.</text>
</comment>
<dbReference type="InterPro" id="IPR036322">
    <property type="entry name" value="WD40_repeat_dom_sf"/>
</dbReference>
<dbReference type="Proteomes" id="UP000520814">
    <property type="component" value="Unassembled WGS sequence"/>
</dbReference>
<dbReference type="RefSeq" id="WP_184195765.1">
    <property type="nucleotide sequence ID" value="NZ_JACHGW010000002.1"/>
</dbReference>
<dbReference type="Pfam" id="PF00400">
    <property type="entry name" value="WD40"/>
    <property type="match status" value="1"/>
</dbReference>
<name>A0A7W9W6Y9_ARMRO</name>
<dbReference type="PANTHER" id="PTHR19879">
    <property type="entry name" value="TRANSCRIPTION INITIATION FACTOR TFIID"/>
    <property type="match status" value="1"/>
</dbReference>
<dbReference type="PANTHER" id="PTHR19879:SF9">
    <property type="entry name" value="TRANSCRIPTION INITIATION FACTOR TFIID SUBUNIT 5"/>
    <property type="match status" value="1"/>
</dbReference>
<dbReference type="Gene3D" id="2.130.10.10">
    <property type="entry name" value="YVTN repeat-like/Quinoprotein amine dehydrogenase"/>
    <property type="match status" value="2"/>
</dbReference>
<protein>
    <submittedName>
        <fullName evidence="3">WD40 repeat protein</fullName>
    </submittedName>
</protein>
<evidence type="ECO:0000313" key="3">
    <source>
        <dbReference type="EMBL" id="MBB6050565.1"/>
    </source>
</evidence>
<feature type="coiled-coil region" evidence="1">
    <location>
        <begin position="428"/>
        <end position="473"/>
    </location>
</feature>
<dbReference type="AlphaFoldDB" id="A0A7W9W6Y9"/>
<dbReference type="InterPro" id="IPR001680">
    <property type="entry name" value="WD40_rpt"/>
</dbReference>
<reference evidence="3 4" key="1">
    <citation type="submission" date="2020-08" db="EMBL/GenBank/DDBJ databases">
        <title>Genomic Encyclopedia of Type Strains, Phase IV (KMG-IV): sequencing the most valuable type-strain genomes for metagenomic binning, comparative biology and taxonomic classification.</title>
        <authorList>
            <person name="Goeker M."/>
        </authorList>
    </citation>
    <scope>NUCLEOTIDE SEQUENCE [LARGE SCALE GENOMIC DNA]</scope>
    <source>
        <strain evidence="3 4">DSM 23562</strain>
    </source>
</reference>